<accession>A0A9Q0DZZ2</accession>
<reference evidence="2" key="1">
    <citation type="submission" date="2022-07" db="EMBL/GenBank/DDBJ databases">
        <title>Chromosome-level genome of Muraenolepis orangiensis.</title>
        <authorList>
            <person name="Kim J."/>
        </authorList>
    </citation>
    <scope>NUCLEOTIDE SEQUENCE</scope>
    <source>
        <strain evidence="2">KU_S4_2022</strain>
        <tissue evidence="2">Muscle</tissue>
    </source>
</reference>
<organism evidence="2 3">
    <name type="scientific">Muraenolepis orangiensis</name>
    <name type="common">Patagonian moray cod</name>
    <dbReference type="NCBI Taxonomy" id="630683"/>
    <lineage>
        <taxon>Eukaryota</taxon>
        <taxon>Metazoa</taxon>
        <taxon>Chordata</taxon>
        <taxon>Craniata</taxon>
        <taxon>Vertebrata</taxon>
        <taxon>Euteleostomi</taxon>
        <taxon>Actinopterygii</taxon>
        <taxon>Neopterygii</taxon>
        <taxon>Teleostei</taxon>
        <taxon>Neoteleostei</taxon>
        <taxon>Acanthomorphata</taxon>
        <taxon>Zeiogadaria</taxon>
        <taxon>Gadariae</taxon>
        <taxon>Gadiformes</taxon>
        <taxon>Muraenolepidoidei</taxon>
        <taxon>Muraenolepididae</taxon>
        <taxon>Muraenolepis</taxon>
    </lineage>
</organism>
<evidence type="ECO:0000313" key="2">
    <source>
        <dbReference type="EMBL" id="KAJ3597413.1"/>
    </source>
</evidence>
<protein>
    <submittedName>
        <fullName evidence="2">Uncharacterized protein</fullName>
    </submittedName>
</protein>
<evidence type="ECO:0000313" key="3">
    <source>
        <dbReference type="Proteomes" id="UP001148018"/>
    </source>
</evidence>
<name>A0A9Q0DZZ2_9TELE</name>
<proteinExistence type="predicted"/>
<evidence type="ECO:0000256" key="1">
    <source>
        <dbReference type="SAM" id="MobiDB-lite"/>
    </source>
</evidence>
<dbReference type="AlphaFoldDB" id="A0A9Q0DZZ2"/>
<dbReference type="EMBL" id="JANIIK010000109">
    <property type="protein sequence ID" value="KAJ3597413.1"/>
    <property type="molecule type" value="Genomic_DNA"/>
</dbReference>
<feature type="region of interest" description="Disordered" evidence="1">
    <location>
        <begin position="82"/>
        <end position="101"/>
    </location>
</feature>
<keyword evidence="3" id="KW-1185">Reference proteome</keyword>
<dbReference type="Proteomes" id="UP001148018">
    <property type="component" value="Unassembled WGS sequence"/>
</dbReference>
<sequence>MRLYDKPLGFHFCIEFMDTESQQQTIVMVTNCIPYTALQPTTTRPVRDPHRIRIMFQFFACKNTFVNRVLYYHPTEQVDTSKHVRDTGSAGPRGWERTGSSLLGTGAAVEEGERERDHCAAGREAYTSTSSDRNGLELTPVSRAVYSFQVA</sequence>
<gene>
    <name evidence="2" type="ORF">NHX12_000940</name>
</gene>
<comment type="caution">
    <text evidence="2">The sequence shown here is derived from an EMBL/GenBank/DDBJ whole genome shotgun (WGS) entry which is preliminary data.</text>
</comment>